<gene>
    <name evidence="8" type="ORF">PIB30_074713</name>
</gene>
<protein>
    <recommendedName>
        <fullName evidence="7">GRF-type domain-containing protein</fullName>
    </recommendedName>
</protein>
<keyword evidence="6" id="KW-0812">Transmembrane</keyword>
<evidence type="ECO:0000256" key="1">
    <source>
        <dbReference type="ARBA" id="ARBA00022723"/>
    </source>
</evidence>
<evidence type="ECO:0000259" key="7">
    <source>
        <dbReference type="PROSITE" id="PS51999"/>
    </source>
</evidence>
<evidence type="ECO:0000313" key="8">
    <source>
        <dbReference type="EMBL" id="MED6113852.1"/>
    </source>
</evidence>
<evidence type="ECO:0000256" key="5">
    <source>
        <dbReference type="SAM" id="MobiDB-lite"/>
    </source>
</evidence>
<evidence type="ECO:0000313" key="9">
    <source>
        <dbReference type="Proteomes" id="UP001341840"/>
    </source>
</evidence>
<organism evidence="8 9">
    <name type="scientific">Stylosanthes scabra</name>
    <dbReference type="NCBI Taxonomy" id="79078"/>
    <lineage>
        <taxon>Eukaryota</taxon>
        <taxon>Viridiplantae</taxon>
        <taxon>Streptophyta</taxon>
        <taxon>Embryophyta</taxon>
        <taxon>Tracheophyta</taxon>
        <taxon>Spermatophyta</taxon>
        <taxon>Magnoliopsida</taxon>
        <taxon>eudicotyledons</taxon>
        <taxon>Gunneridae</taxon>
        <taxon>Pentapetalae</taxon>
        <taxon>rosids</taxon>
        <taxon>fabids</taxon>
        <taxon>Fabales</taxon>
        <taxon>Fabaceae</taxon>
        <taxon>Papilionoideae</taxon>
        <taxon>50 kb inversion clade</taxon>
        <taxon>dalbergioids sensu lato</taxon>
        <taxon>Dalbergieae</taxon>
        <taxon>Pterocarpus clade</taxon>
        <taxon>Stylosanthes</taxon>
    </lineage>
</organism>
<dbReference type="EMBL" id="JASCZI010000935">
    <property type="protein sequence ID" value="MED6113852.1"/>
    <property type="molecule type" value="Genomic_DNA"/>
</dbReference>
<reference evidence="8 9" key="1">
    <citation type="journal article" date="2023" name="Plants (Basel)">
        <title>Bridging the Gap: Combining Genomics and Transcriptomics Approaches to Understand Stylosanthes scabra, an Orphan Legume from the Brazilian Caatinga.</title>
        <authorList>
            <person name="Ferreira-Neto J.R.C."/>
            <person name="da Silva M.D."/>
            <person name="Binneck E."/>
            <person name="de Melo N.F."/>
            <person name="da Silva R.H."/>
            <person name="de Melo A.L.T.M."/>
            <person name="Pandolfi V."/>
            <person name="Bustamante F.O."/>
            <person name="Brasileiro-Vidal A.C."/>
            <person name="Benko-Iseppon A.M."/>
        </authorList>
    </citation>
    <scope>NUCLEOTIDE SEQUENCE [LARGE SCALE GENOMIC DNA]</scope>
    <source>
        <tissue evidence="8">Leaves</tissue>
    </source>
</reference>
<keyword evidence="9" id="KW-1185">Reference proteome</keyword>
<feature type="transmembrane region" description="Helical" evidence="6">
    <location>
        <begin position="113"/>
        <end position="133"/>
    </location>
</feature>
<feature type="domain" description="GRF-type" evidence="7">
    <location>
        <begin position="32"/>
        <end position="76"/>
    </location>
</feature>
<dbReference type="Proteomes" id="UP001341840">
    <property type="component" value="Unassembled WGS sequence"/>
</dbReference>
<feature type="region of interest" description="Disordered" evidence="5">
    <location>
        <begin position="1"/>
        <end position="25"/>
    </location>
</feature>
<name>A0ABU6QPB2_9FABA</name>
<sequence>MNGCGSQAPGSSLRSTTRTPNRSRANRMPDWCGCGCRPVLRWSGTESNPNKPFFGCPNYNNSGKRWCGLFVWADLGGEEMIGREDPIIETDMGKLNLAWRIGKLETEMRTQKLYMSVLMVVVTFLISFGVIVFCKG</sequence>
<feature type="compositionally biased region" description="Polar residues" evidence="5">
    <location>
        <begin position="1"/>
        <end position="23"/>
    </location>
</feature>
<keyword evidence="6" id="KW-0472">Membrane</keyword>
<dbReference type="PROSITE" id="PS51999">
    <property type="entry name" value="ZF_GRF"/>
    <property type="match status" value="1"/>
</dbReference>
<keyword evidence="3" id="KW-0862">Zinc</keyword>
<comment type="caution">
    <text evidence="8">The sequence shown here is derived from an EMBL/GenBank/DDBJ whole genome shotgun (WGS) entry which is preliminary data.</text>
</comment>
<evidence type="ECO:0000256" key="3">
    <source>
        <dbReference type="ARBA" id="ARBA00022833"/>
    </source>
</evidence>
<keyword evidence="1" id="KW-0479">Metal-binding</keyword>
<accession>A0ABU6QPB2</accession>
<evidence type="ECO:0000256" key="6">
    <source>
        <dbReference type="SAM" id="Phobius"/>
    </source>
</evidence>
<dbReference type="InterPro" id="IPR010666">
    <property type="entry name" value="Znf_GRF"/>
</dbReference>
<proteinExistence type="predicted"/>
<evidence type="ECO:0000256" key="4">
    <source>
        <dbReference type="PROSITE-ProRule" id="PRU01343"/>
    </source>
</evidence>
<evidence type="ECO:0000256" key="2">
    <source>
        <dbReference type="ARBA" id="ARBA00022771"/>
    </source>
</evidence>
<keyword evidence="6" id="KW-1133">Transmembrane helix</keyword>
<keyword evidence="2 4" id="KW-0863">Zinc-finger</keyword>